<dbReference type="Pfam" id="PF02684">
    <property type="entry name" value="LpxB"/>
    <property type="match status" value="1"/>
</dbReference>
<dbReference type="UniPathway" id="UPA00973"/>
<dbReference type="OrthoDB" id="9801642at2"/>
<keyword evidence="7 11" id="KW-0328">Glycosyltransferase</keyword>
<sequence>MKTFFLVAGEPSGDALGAALMAGLKDILGPQVRFLGVGGPLMQAEGMRSLFPMEELSLMGLAEVLPKYPHLVRRKNQTADAAIEARPDALITIDSPDFGLRVAKRVKANSDIRTIHYVAPTVWAWRAGRARKMAAMIDQVLALFPFEPPYMEAEGMRCDFVGHPIATQAEPSDADISALREKLGLSADRSTLLVLPGSRKGEVGRLSPVFGEALTPVLAAHPKLQILVPAAPSVTELVQDEVKSWPGTPVVLDTRGMEKEAGLTAKRSAFALADFALAASGTVSLELAAAGTPMVIGYDMNWISREIIMRMIKVNSVNLVNIVTGSQTVPEFIGVNCKPDAIGASLTDLVSNPDQGAAQRSAMAEAMEKLGKGGTPPGRRAAQAVLDGL</sequence>
<comment type="caution">
    <text evidence="12">The sequence shown here is derived from an EMBL/GenBank/DDBJ whole genome shotgun (WGS) entry which is preliminary data.</text>
</comment>
<keyword evidence="6 11" id="KW-0441">Lipid A biosynthesis</keyword>
<evidence type="ECO:0000256" key="7">
    <source>
        <dbReference type="ARBA" id="ARBA00022676"/>
    </source>
</evidence>
<accession>A0A037ZMS8</accession>
<dbReference type="PANTHER" id="PTHR30372">
    <property type="entry name" value="LIPID-A-DISACCHARIDE SYNTHASE"/>
    <property type="match status" value="1"/>
</dbReference>
<evidence type="ECO:0000256" key="10">
    <source>
        <dbReference type="ARBA" id="ARBA00048975"/>
    </source>
</evidence>
<dbReference type="InterPro" id="IPR003835">
    <property type="entry name" value="Glyco_trans_19"/>
</dbReference>
<comment type="function">
    <text evidence="1 11">Condensation of UDP-2,3-diacylglucosamine and 2,3-diacylglucosamine-1-phosphate to form lipid A disaccharide, a precursor of lipid A, a phosphorylated glycolipid that anchors the lipopolysaccharide to the outer membrane of the cell.</text>
</comment>
<evidence type="ECO:0000256" key="2">
    <source>
        <dbReference type="ARBA" id="ARBA00007868"/>
    </source>
</evidence>
<keyword evidence="13" id="KW-1185">Reference proteome</keyword>
<reference evidence="12 13" key="1">
    <citation type="submission" date="2014-03" db="EMBL/GenBank/DDBJ databases">
        <title>Draft Genome Sequence of Actibacterium mucosum KCTC 23349, a Marine Alphaproteobacterium with Complex Ionic Requirements Isolated from Mediterranean Seawater at Malvarrosa Beach, Valencia, Spain.</title>
        <authorList>
            <person name="Arahal D.R."/>
            <person name="Shao Z."/>
            <person name="Lai Q."/>
            <person name="Pujalte M.J."/>
        </authorList>
    </citation>
    <scope>NUCLEOTIDE SEQUENCE [LARGE SCALE GENOMIC DNA]</scope>
    <source>
        <strain evidence="12 13">KCTC 23349</strain>
    </source>
</reference>
<evidence type="ECO:0000313" key="12">
    <source>
        <dbReference type="EMBL" id="KAJ56868.1"/>
    </source>
</evidence>
<comment type="pathway">
    <text evidence="11">Bacterial outer membrane biogenesis; LPS lipid A biosynthesis.</text>
</comment>
<evidence type="ECO:0000256" key="9">
    <source>
        <dbReference type="ARBA" id="ARBA00023098"/>
    </source>
</evidence>
<keyword evidence="8 11" id="KW-0808">Transferase</keyword>
<evidence type="ECO:0000256" key="8">
    <source>
        <dbReference type="ARBA" id="ARBA00022679"/>
    </source>
</evidence>
<comment type="catalytic activity">
    <reaction evidence="10 11">
        <text>a lipid X + a UDP-2-N,3-O-bis[(3R)-3-hydroxyacyl]-alpha-D-glucosamine = a lipid A disaccharide + UDP + H(+)</text>
        <dbReference type="Rhea" id="RHEA:67828"/>
        <dbReference type="ChEBI" id="CHEBI:15378"/>
        <dbReference type="ChEBI" id="CHEBI:58223"/>
        <dbReference type="ChEBI" id="CHEBI:137748"/>
        <dbReference type="ChEBI" id="CHEBI:176338"/>
        <dbReference type="ChEBI" id="CHEBI:176343"/>
        <dbReference type="EC" id="2.4.1.182"/>
    </reaction>
</comment>
<dbReference type="PANTHER" id="PTHR30372:SF4">
    <property type="entry name" value="LIPID-A-DISACCHARIDE SYNTHASE, MITOCHONDRIAL-RELATED"/>
    <property type="match status" value="1"/>
</dbReference>
<dbReference type="EC" id="2.4.1.182" evidence="3 11"/>
<evidence type="ECO:0000313" key="13">
    <source>
        <dbReference type="Proteomes" id="UP000026249"/>
    </source>
</evidence>
<evidence type="ECO:0000256" key="4">
    <source>
        <dbReference type="ARBA" id="ARBA00020902"/>
    </source>
</evidence>
<dbReference type="GO" id="GO:0005543">
    <property type="term" value="F:phospholipid binding"/>
    <property type="evidence" value="ECO:0007669"/>
    <property type="project" value="TreeGrafter"/>
</dbReference>
<dbReference type="STRING" id="1454373.ACMU_07985"/>
<protein>
    <recommendedName>
        <fullName evidence="4 11">Lipid-A-disaccharide synthase</fullName>
        <ecNumber evidence="3 11">2.4.1.182</ecNumber>
    </recommendedName>
</protein>
<dbReference type="EMBL" id="JFKE01000002">
    <property type="protein sequence ID" value="KAJ56868.1"/>
    <property type="molecule type" value="Genomic_DNA"/>
</dbReference>
<dbReference type="NCBIfam" id="TIGR00215">
    <property type="entry name" value="lpxB"/>
    <property type="match status" value="1"/>
</dbReference>
<evidence type="ECO:0000256" key="5">
    <source>
        <dbReference type="ARBA" id="ARBA00022516"/>
    </source>
</evidence>
<keyword evidence="9 11" id="KW-0443">Lipid metabolism</keyword>
<dbReference type="GO" id="GO:0016020">
    <property type="term" value="C:membrane"/>
    <property type="evidence" value="ECO:0007669"/>
    <property type="project" value="GOC"/>
</dbReference>
<dbReference type="GO" id="GO:0008915">
    <property type="term" value="F:lipid-A-disaccharide synthase activity"/>
    <property type="evidence" value="ECO:0007669"/>
    <property type="project" value="UniProtKB-UniRule"/>
</dbReference>
<evidence type="ECO:0000256" key="1">
    <source>
        <dbReference type="ARBA" id="ARBA00002056"/>
    </source>
</evidence>
<dbReference type="SUPFAM" id="SSF53756">
    <property type="entry name" value="UDP-Glycosyltransferase/glycogen phosphorylase"/>
    <property type="match status" value="1"/>
</dbReference>
<organism evidence="12 13">
    <name type="scientific">Actibacterium mucosum KCTC 23349</name>
    <dbReference type="NCBI Taxonomy" id="1454373"/>
    <lineage>
        <taxon>Bacteria</taxon>
        <taxon>Pseudomonadati</taxon>
        <taxon>Pseudomonadota</taxon>
        <taxon>Alphaproteobacteria</taxon>
        <taxon>Rhodobacterales</taxon>
        <taxon>Roseobacteraceae</taxon>
        <taxon>Actibacterium</taxon>
    </lineage>
</organism>
<dbReference type="Proteomes" id="UP000026249">
    <property type="component" value="Unassembled WGS sequence"/>
</dbReference>
<evidence type="ECO:0000256" key="3">
    <source>
        <dbReference type="ARBA" id="ARBA00012687"/>
    </source>
</evidence>
<dbReference type="HAMAP" id="MF_00392">
    <property type="entry name" value="LpxB"/>
    <property type="match status" value="1"/>
</dbReference>
<gene>
    <name evidence="11" type="primary">lpxB</name>
    <name evidence="12" type="ORF">ACMU_07985</name>
</gene>
<dbReference type="GO" id="GO:0009245">
    <property type="term" value="P:lipid A biosynthetic process"/>
    <property type="evidence" value="ECO:0007669"/>
    <property type="project" value="UniProtKB-UniRule"/>
</dbReference>
<name>A0A037ZMS8_9RHOB</name>
<proteinExistence type="inferred from homology"/>
<evidence type="ECO:0000256" key="11">
    <source>
        <dbReference type="HAMAP-Rule" id="MF_00392"/>
    </source>
</evidence>
<keyword evidence="5 11" id="KW-0444">Lipid biosynthesis</keyword>
<comment type="similarity">
    <text evidence="2 11">Belongs to the LpxB family.</text>
</comment>
<dbReference type="RefSeq" id="WP_081805422.1">
    <property type="nucleotide sequence ID" value="NZ_JFKE01000002.1"/>
</dbReference>
<dbReference type="AlphaFoldDB" id="A0A037ZMS8"/>
<evidence type="ECO:0000256" key="6">
    <source>
        <dbReference type="ARBA" id="ARBA00022556"/>
    </source>
</evidence>